<sequence length="618" mass="67339">MANKLRTHGKNTVVWILLGLIVIGLIGFSASNFGTSTGSIGSVGDTKISTNDYARALQREQNQMQQQTGQAMSFQQFEMYGLDRRVQGQLFGQAAFENAADKIGISISDDELAKQIQQIQGFQNAAGDFDRNTYQMALRNQGMKEREFEQKLRAEVSRSILQSAVVSGVHAPDAEVNAYAEYMGQTRSVAWAEVTKSDLTQPVPAPTEDALKTYHDDHSDDFMSPETKKITYVWISPDMLADKVKLSDDDLKAEYNSRIEEFQQPERRLLDRLVYPDMDAAKAARAAFDDGSKDFEALAKDRGLTLQDTDMGDMAEDDLGDAGKEIFAADKGAVIGPVETDLGPALYRVNGVLPANNRSFDEVKSELGESARDAAARKMIEDERSKLEDEVAGGATLEDIAKDTNMQLGTIEYSEDSSDGIAGYDAFRTAAAQIKSDDFAELTELDDGGLFAMRLDGTTPAAVIPFDKSRDQVQAAWEAEKLLEAKQARADEAVKAVTDQPDTQLSATGLLTTESGNLARGAYVKGLSPAALQQAFTLDLNAAAKVTDGEKVFVVRPVKITKPDLKDDATAKMVENLRNQVSQSLAGDMVDLYATAIQNEDGMQMNSTAINGVNAQMR</sequence>
<keyword evidence="6 14" id="KW-1133">Transmembrane helix</keyword>
<dbReference type="Proteomes" id="UP001438953">
    <property type="component" value="Unassembled WGS sequence"/>
</dbReference>
<evidence type="ECO:0000256" key="6">
    <source>
        <dbReference type="ARBA" id="ARBA00022989"/>
    </source>
</evidence>
<evidence type="ECO:0000256" key="13">
    <source>
        <dbReference type="ARBA" id="ARBA00042775"/>
    </source>
</evidence>
<keyword evidence="8" id="KW-0143">Chaperone</keyword>
<reference evidence="16 17" key="1">
    <citation type="submission" date="2024-06" db="EMBL/GenBank/DDBJ databases">
        <title>Thioclava kandeliae sp. nov. from a rhizosphere soil sample of Kandelia candel in a mangrove.</title>
        <authorList>
            <person name="Mu T."/>
        </authorList>
    </citation>
    <scope>NUCLEOTIDE SEQUENCE [LARGE SCALE GENOMIC DNA]</scope>
    <source>
        <strain evidence="16 17">CPCC 100088</strain>
    </source>
</reference>
<dbReference type="Pfam" id="PF13145">
    <property type="entry name" value="Rotamase_2"/>
    <property type="match status" value="1"/>
</dbReference>
<dbReference type="Pfam" id="PF13624">
    <property type="entry name" value="SurA_N_3"/>
    <property type="match status" value="1"/>
</dbReference>
<comment type="caution">
    <text evidence="16">The sequence shown here is derived from an EMBL/GenBank/DDBJ whole genome shotgun (WGS) entry which is preliminary data.</text>
</comment>
<evidence type="ECO:0000256" key="5">
    <source>
        <dbReference type="ARBA" id="ARBA00022692"/>
    </source>
</evidence>
<evidence type="ECO:0000256" key="8">
    <source>
        <dbReference type="ARBA" id="ARBA00023186"/>
    </source>
</evidence>
<keyword evidence="17" id="KW-1185">Reference proteome</keyword>
<dbReference type="PANTHER" id="PTHR47529">
    <property type="entry name" value="PEPTIDYL-PROLYL CIS-TRANS ISOMERASE D"/>
    <property type="match status" value="1"/>
</dbReference>
<feature type="domain" description="PpiC" evidence="15">
    <location>
        <begin position="247"/>
        <end position="364"/>
    </location>
</feature>
<keyword evidence="4" id="KW-0997">Cell inner membrane</keyword>
<comment type="similarity">
    <text evidence="11">Belongs to the PpiD chaperone family.</text>
</comment>
<keyword evidence="3" id="KW-1003">Cell membrane</keyword>
<gene>
    <name evidence="16" type="ORF">VSX56_12180</name>
</gene>
<dbReference type="Gene3D" id="1.10.4030.10">
    <property type="entry name" value="Porin chaperone SurA, peptide-binding domain"/>
    <property type="match status" value="1"/>
</dbReference>
<evidence type="ECO:0000256" key="2">
    <source>
        <dbReference type="ARBA" id="ARBA00018370"/>
    </source>
</evidence>
<comment type="subcellular location">
    <subcellularLocation>
        <location evidence="1">Cell inner membrane</location>
        <topology evidence="1">Single-pass type II membrane protein</topology>
        <orientation evidence="1">Periplasmic side</orientation>
    </subcellularLocation>
</comment>
<evidence type="ECO:0000256" key="11">
    <source>
        <dbReference type="ARBA" id="ARBA00038408"/>
    </source>
</evidence>
<dbReference type="SUPFAM" id="SSF109998">
    <property type="entry name" value="Triger factor/SurA peptide-binding domain-like"/>
    <property type="match status" value="1"/>
</dbReference>
<evidence type="ECO:0000256" key="4">
    <source>
        <dbReference type="ARBA" id="ARBA00022519"/>
    </source>
</evidence>
<dbReference type="InterPro" id="IPR046357">
    <property type="entry name" value="PPIase_dom_sf"/>
</dbReference>
<evidence type="ECO:0000256" key="12">
    <source>
        <dbReference type="ARBA" id="ARBA00040743"/>
    </source>
</evidence>
<protein>
    <recommendedName>
        <fullName evidence="2">Parvulin-like PPIase</fullName>
    </recommendedName>
    <alternativeName>
        <fullName evidence="9">Peptidyl-prolyl cis-trans isomerase plp</fullName>
    </alternativeName>
    <alternativeName>
        <fullName evidence="12">Periplasmic chaperone PpiD</fullName>
    </alternativeName>
    <alternativeName>
        <fullName evidence="13">Periplasmic folding chaperone</fullName>
    </alternativeName>
    <alternativeName>
        <fullName evidence="10">Rotamase plp</fullName>
    </alternativeName>
</protein>
<feature type="transmembrane region" description="Helical" evidence="14">
    <location>
        <begin position="12"/>
        <end position="30"/>
    </location>
</feature>
<accession>A0ABV1SJ09</accession>
<evidence type="ECO:0000256" key="10">
    <source>
        <dbReference type="ARBA" id="ARBA00031484"/>
    </source>
</evidence>
<proteinExistence type="inferred from homology"/>
<evidence type="ECO:0000313" key="17">
    <source>
        <dbReference type="Proteomes" id="UP001438953"/>
    </source>
</evidence>
<evidence type="ECO:0000256" key="14">
    <source>
        <dbReference type="SAM" id="Phobius"/>
    </source>
</evidence>
<dbReference type="InterPro" id="IPR000297">
    <property type="entry name" value="PPIase_PpiC"/>
</dbReference>
<evidence type="ECO:0000256" key="9">
    <source>
        <dbReference type="ARBA" id="ARBA00030642"/>
    </source>
</evidence>
<organism evidence="16 17">
    <name type="scientific">Thioclava kandeliae</name>
    <dbReference type="NCBI Taxonomy" id="3070818"/>
    <lineage>
        <taxon>Bacteria</taxon>
        <taxon>Pseudomonadati</taxon>
        <taxon>Pseudomonadota</taxon>
        <taxon>Alphaproteobacteria</taxon>
        <taxon>Rhodobacterales</taxon>
        <taxon>Paracoccaceae</taxon>
        <taxon>Thioclava</taxon>
    </lineage>
</organism>
<name>A0ABV1SJ09_9RHOB</name>
<dbReference type="InterPro" id="IPR027304">
    <property type="entry name" value="Trigger_fact/SurA_dom_sf"/>
</dbReference>
<keyword evidence="5 14" id="KW-0812">Transmembrane</keyword>
<keyword evidence="7 14" id="KW-0472">Membrane</keyword>
<evidence type="ECO:0000259" key="15">
    <source>
        <dbReference type="Pfam" id="PF13145"/>
    </source>
</evidence>
<dbReference type="EMBL" id="JAYWLC010000009">
    <property type="protein sequence ID" value="MER5172531.1"/>
    <property type="molecule type" value="Genomic_DNA"/>
</dbReference>
<evidence type="ECO:0000313" key="16">
    <source>
        <dbReference type="EMBL" id="MER5172531.1"/>
    </source>
</evidence>
<evidence type="ECO:0000256" key="1">
    <source>
        <dbReference type="ARBA" id="ARBA00004382"/>
    </source>
</evidence>
<dbReference type="PANTHER" id="PTHR47529:SF1">
    <property type="entry name" value="PERIPLASMIC CHAPERONE PPID"/>
    <property type="match status" value="1"/>
</dbReference>
<evidence type="ECO:0000256" key="7">
    <source>
        <dbReference type="ARBA" id="ARBA00023136"/>
    </source>
</evidence>
<dbReference type="InterPro" id="IPR052029">
    <property type="entry name" value="PpiD_chaperone"/>
</dbReference>
<dbReference type="Gene3D" id="3.10.50.40">
    <property type="match status" value="1"/>
</dbReference>
<dbReference type="SUPFAM" id="SSF54534">
    <property type="entry name" value="FKBP-like"/>
    <property type="match status" value="1"/>
</dbReference>
<evidence type="ECO:0000256" key="3">
    <source>
        <dbReference type="ARBA" id="ARBA00022475"/>
    </source>
</evidence>
<dbReference type="RefSeq" id="WP_350937415.1">
    <property type="nucleotide sequence ID" value="NZ_JAYWLC010000009.1"/>
</dbReference>